<dbReference type="Pfam" id="PF00011">
    <property type="entry name" value="HSP20"/>
    <property type="match status" value="1"/>
</dbReference>
<dbReference type="PROSITE" id="PS01031">
    <property type="entry name" value="SHSP"/>
    <property type="match status" value="1"/>
</dbReference>
<organism evidence="4 5">
    <name type="scientific">Zhouia spongiae</name>
    <dbReference type="NCBI Taxonomy" id="2202721"/>
    <lineage>
        <taxon>Bacteria</taxon>
        <taxon>Pseudomonadati</taxon>
        <taxon>Bacteroidota</taxon>
        <taxon>Flavobacteriia</taxon>
        <taxon>Flavobacteriales</taxon>
        <taxon>Flavobacteriaceae</taxon>
        <taxon>Zhouia</taxon>
    </lineage>
</organism>
<accession>A0ABY3YI75</accession>
<proteinExistence type="inferred from homology"/>
<evidence type="ECO:0000313" key="4">
    <source>
        <dbReference type="EMBL" id="UNY97559.1"/>
    </source>
</evidence>
<protein>
    <submittedName>
        <fullName evidence="4">Hsp20/alpha crystallin family protein</fullName>
    </submittedName>
</protein>
<evidence type="ECO:0000313" key="5">
    <source>
        <dbReference type="Proteomes" id="UP000829476"/>
    </source>
</evidence>
<dbReference type="Proteomes" id="UP000829476">
    <property type="component" value="Chromosome"/>
</dbReference>
<dbReference type="InterPro" id="IPR031107">
    <property type="entry name" value="Small_HSP"/>
</dbReference>
<feature type="domain" description="SHSP" evidence="3">
    <location>
        <begin position="29"/>
        <end position="144"/>
    </location>
</feature>
<dbReference type="Gene3D" id="2.60.40.790">
    <property type="match status" value="1"/>
</dbReference>
<evidence type="ECO:0000256" key="1">
    <source>
        <dbReference type="PROSITE-ProRule" id="PRU00285"/>
    </source>
</evidence>
<dbReference type="SUPFAM" id="SSF49764">
    <property type="entry name" value="HSP20-like chaperones"/>
    <property type="match status" value="1"/>
</dbReference>
<evidence type="ECO:0000259" key="3">
    <source>
        <dbReference type="PROSITE" id="PS01031"/>
    </source>
</evidence>
<dbReference type="InterPro" id="IPR008978">
    <property type="entry name" value="HSP20-like_chaperone"/>
</dbReference>
<sequence length="144" mass="16413">MNLVKRNPNVLFPSFIDELFNNDWYGGKEVRNFNAPAVNIKENDDSYSLELAAPGLKKEDINVSVDENILSISSEVKTEKEETQEGGRYTRKEFNYSSFRRSFTLPETANEDQIDASYADGVLKVTIPKKEEALPKQKRMISIS</sequence>
<dbReference type="EMBL" id="CP094326">
    <property type="protein sequence ID" value="UNY97559.1"/>
    <property type="molecule type" value="Genomic_DNA"/>
</dbReference>
<name>A0ABY3YI75_9FLAO</name>
<keyword evidence="5" id="KW-1185">Reference proteome</keyword>
<evidence type="ECO:0000256" key="2">
    <source>
        <dbReference type="RuleBase" id="RU003616"/>
    </source>
</evidence>
<reference evidence="4 5" key="1">
    <citation type="journal article" date="2018" name="Int. J. Syst. Evol. Microbiol.">
        <title>Zhouia spongiae sp. nov., isolated from a marine sponge.</title>
        <authorList>
            <person name="Zhuang L."/>
            <person name="Lin B."/>
            <person name="Qin F."/>
            <person name="Luo L."/>
        </authorList>
    </citation>
    <scope>NUCLEOTIDE SEQUENCE [LARGE SCALE GENOMIC DNA]</scope>
    <source>
        <strain evidence="4 5">HN-Y44</strain>
    </source>
</reference>
<dbReference type="RefSeq" id="WP_242935971.1">
    <property type="nucleotide sequence ID" value="NZ_CP094326.1"/>
</dbReference>
<dbReference type="CDD" id="cd06464">
    <property type="entry name" value="ACD_sHsps-like"/>
    <property type="match status" value="1"/>
</dbReference>
<dbReference type="InterPro" id="IPR002068">
    <property type="entry name" value="A-crystallin/Hsp20_dom"/>
</dbReference>
<comment type="similarity">
    <text evidence="1 2">Belongs to the small heat shock protein (HSP20) family.</text>
</comment>
<dbReference type="PANTHER" id="PTHR11527">
    <property type="entry name" value="HEAT-SHOCK PROTEIN 20 FAMILY MEMBER"/>
    <property type="match status" value="1"/>
</dbReference>
<gene>
    <name evidence="4" type="ORF">MQE36_10735</name>
</gene>